<accession>A0A1A8AT31</accession>
<gene>
    <name evidence="1" type="primary">Nfu_g_1_017315</name>
</gene>
<proteinExistence type="predicted"/>
<evidence type="ECO:0000313" key="1">
    <source>
        <dbReference type="EMBL" id="SBP58297.1"/>
    </source>
</evidence>
<reference evidence="1" key="1">
    <citation type="submission" date="2016-05" db="EMBL/GenBank/DDBJ databases">
        <authorList>
            <person name="Lavstsen T."/>
            <person name="Jespersen J.S."/>
        </authorList>
    </citation>
    <scope>NUCLEOTIDE SEQUENCE</scope>
    <source>
        <tissue evidence="1">Brain</tissue>
    </source>
</reference>
<dbReference type="EMBL" id="HAEJ01003709">
    <property type="protein sequence ID" value="SBS44166.1"/>
    <property type="molecule type" value="Transcribed_RNA"/>
</dbReference>
<organism evidence="1">
    <name type="scientific">Nothobranchius furzeri</name>
    <name type="common">Turquoise killifish</name>
    <dbReference type="NCBI Taxonomy" id="105023"/>
    <lineage>
        <taxon>Eukaryota</taxon>
        <taxon>Metazoa</taxon>
        <taxon>Chordata</taxon>
        <taxon>Craniata</taxon>
        <taxon>Vertebrata</taxon>
        <taxon>Euteleostomi</taxon>
        <taxon>Actinopterygii</taxon>
        <taxon>Neopterygii</taxon>
        <taxon>Teleostei</taxon>
        <taxon>Neoteleostei</taxon>
        <taxon>Acanthomorphata</taxon>
        <taxon>Ovalentaria</taxon>
        <taxon>Atherinomorphae</taxon>
        <taxon>Cyprinodontiformes</taxon>
        <taxon>Nothobranchiidae</taxon>
        <taxon>Nothobranchius</taxon>
    </lineage>
</organism>
<dbReference type="AlphaFoldDB" id="A0A1A8AT31"/>
<dbReference type="EMBL" id="HADY01019812">
    <property type="protein sequence ID" value="SBP58297.1"/>
    <property type="molecule type" value="Transcribed_RNA"/>
</dbReference>
<name>A0A1A8AT31_NOTFU</name>
<reference evidence="1" key="2">
    <citation type="submission" date="2016-06" db="EMBL/GenBank/DDBJ databases">
        <title>The genome of a short-lived fish provides insights into sex chromosome evolution and the genetic control of aging.</title>
        <authorList>
            <person name="Reichwald K."/>
            <person name="Felder M."/>
            <person name="Petzold A."/>
            <person name="Koch P."/>
            <person name="Groth M."/>
            <person name="Platzer M."/>
        </authorList>
    </citation>
    <scope>NUCLEOTIDE SEQUENCE</scope>
    <source>
        <tissue evidence="1">Brain</tissue>
    </source>
</reference>
<protein>
    <submittedName>
        <fullName evidence="1">Uncharacterized protein</fullName>
    </submittedName>
</protein>
<sequence length="108" mass="11902">MCQSRPPLLLLPSIHTNTQLWLRSVSPWQPIPRTESSAGPFRLKGFGCEAESLYNGTRADAEQHRGALVERIRGRSDRSCHGALYLKDLPQLGCGTPSFWSCCSGTEG</sequence>